<dbReference type="OrthoDB" id="9888373at2"/>
<dbReference type="AlphaFoldDB" id="A0A5B9QGY9"/>
<protein>
    <submittedName>
        <fullName evidence="1">Uncharacterized protein</fullName>
    </submittedName>
</protein>
<dbReference type="KEGG" id="bgok:Pr1d_35280"/>
<keyword evidence="2" id="KW-1185">Reference proteome</keyword>
<name>A0A5B9QGY9_9BACT</name>
<accession>A0A5B9QGY9</accession>
<reference evidence="1 2" key="1">
    <citation type="submission" date="2019-08" db="EMBL/GenBank/DDBJ databases">
        <title>Deep-cultivation of Planctomycetes and their phenomic and genomic characterization uncovers novel biology.</title>
        <authorList>
            <person name="Wiegand S."/>
            <person name="Jogler M."/>
            <person name="Boedeker C."/>
            <person name="Pinto D."/>
            <person name="Vollmers J."/>
            <person name="Rivas-Marin E."/>
            <person name="Kohn T."/>
            <person name="Peeters S.H."/>
            <person name="Heuer A."/>
            <person name="Rast P."/>
            <person name="Oberbeckmann S."/>
            <person name="Bunk B."/>
            <person name="Jeske O."/>
            <person name="Meyerdierks A."/>
            <person name="Storesund J.E."/>
            <person name="Kallscheuer N."/>
            <person name="Luecker S."/>
            <person name="Lage O.M."/>
            <person name="Pohl T."/>
            <person name="Merkel B.J."/>
            <person name="Hornburger P."/>
            <person name="Mueller R.-W."/>
            <person name="Bruemmer F."/>
            <person name="Labrenz M."/>
            <person name="Spormann A.M."/>
            <person name="Op den Camp H."/>
            <person name="Overmann J."/>
            <person name="Amann R."/>
            <person name="Jetten M.S.M."/>
            <person name="Mascher T."/>
            <person name="Medema M.H."/>
            <person name="Devos D.P."/>
            <person name="Kaster A.-K."/>
            <person name="Ovreas L."/>
            <person name="Rohde M."/>
            <person name="Galperin M.Y."/>
            <person name="Jogler C."/>
        </authorList>
    </citation>
    <scope>NUCLEOTIDE SEQUENCE [LARGE SCALE GENOMIC DNA]</scope>
    <source>
        <strain evidence="1 2">Pr1d</strain>
    </source>
</reference>
<proteinExistence type="predicted"/>
<dbReference type="Proteomes" id="UP000323917">
    <property type="component" value="Chromosome"/>
</dbReference>
<organism evidence="1 2">
    <name type="scientific">Bythopirellula goksoeyrii</name>
    <dbReference type="NCBI Taxonomy" id="1400387"/>
    <lineage>
        <taxon>Bacteria</taxon>
        <taxon>Pseudomonadati</taxon>
        <taxon>Planctomycetota</taxon>
        <taxon>Planctomycetia</taxon>
        <taxon>Pirellulales</taxon>
        <taxon>Lacipirellulaceae</taxon>
        <taxon>Bythopirellula</taxon>
    </lineage>
</organism>
<sequence>MPTTARPPDPSPLRRKAAEYAARDLAVLRHVYRNGVALNATVSESLFGGKEAGHVFRRFGDRNWLNVQGMDLPGGLSYATLTAAGGKEIGREIKPKQPGPVALDAAIAVAYYCLLEKPGSRRYRLLPEEMKTLKAGLAANVPHIVTEEFGEPVVLRVFQATTGKPAAVRNKALSFFERALADKRQAAWVRSGQLGLVLLGHTPERVAQLEKSLAADARFGGYKVQVGLGPTAETLARCLRERRKKS</sequence>
<evidence type="ECO:0000313" key="2">
    <source>
        <dbReference type="Proteomes" id="UP000323917"/>
    </source>
</evidence>
<gene>
    <name evidence="1" type="ORF">Pr1d_35280</name>
</gene>
<dbReference type="RefSeq" id="WP_148074592.1">
    <property type="nucleotide sequence ID" value="NZ_CP042913.1"/>
</dbReference>
<evidence type="ECO:0000313" key="1">
    <source>
        <dbReference type="EMBL" id="QEG36216.1"/>
    </source>
</evidence>
<dbReference type="EMBL" id="CP042913">
    <property type="protein sequence ID" value="QEG36216.1"/>
    <property type="molecule type" value="Genomic_DNA"/>
</dbReference>